<dbReference type="PROSITE" id="PS50050">
    <property type="entry name" value="TNFR_NGFR_2"/>
    <property type="match status" value="1"/>
</dbReference>
<dbReference type="Proteomes" id="UP000683925">
    <property type="component" value="Unassembled WGS sequence"/>
</dbReference>
<keyword evidence="3" id="KW-1133">Transmembrane helix</keyword>
<evidence type="ECO:0000256" key="3">
    <source>
        <dbReference type="SAM" id="Phobius"/>
    </source>
</evidence>
<dbReference type="SMART" id="SM00181">
    <property type="entry name" value="EGF"/>
    <property type="match status" value="12"/>
</dbReference>
<gene>
    <name evidence="5" type="ORF">POCTA_138.1.T0810205</name>
</gene>
<dbReference type="EMBL" id="CAJJDP010000080">
    <property type="protein sequence ID" value="CAD8183684.1"/>
    <property type="molecule type" value="Genomic_DNA"/>
</dbReference>
<evidence type="ECO:0000313" key="6">
    <source>
        <dbReference type="Proteomes" id="UP000683925"/>
    </source>
</evidence>
<evidence type="ECO:0000313" key="5">
    <source>
        <dbReference type="EMBL" id="CAD8183684.1"/>
    </source>
</evidence>
<evidence type="ECO:0000256" key="1">
    <source>
        <dbReference type="PROSITE-ProRule" id="PRU00206"/>
    </source>
</evidence>
<dbReference type="OMA" id="FICESTC"/>
<feature type="transmembrane region" description="Helical" evidence="3">
    <location>
        <begin position="2397"/>
        <end position="2419"/>
    </location>
</feature>
<dbReference type="InterPro" id="IPR001368">
    <property type="entry name" value="TNFR/NGFR_Cys_rich_reg"/>
</dbReference>
<dbReference type="InterPro" id="IPR006212">
    <property type="entry name" value="Furin_repeat"/>
</dbReference>
<evidence type="ECO:0000256" key="2">
    <source>
        <dbReference type="SAM" id="MobiDB-lite"/>
    </source>
</evidence>
<feature type="transmembrane region" description="Helical" evidence="3">
    <location>
        <begin position="2489"/>
        <end position="2518"/>
    </location>
</feature>
<comment type="caution">
    <text evidence="5">The sequence shown here is derived from an EMBL/GenBank/DDBJ whole genome shotgun (WGS) entry which is preliminary data.</text>
</comment>
<organism evidence="5 6">
    <name type="scientific">Paramecium octaurelia</name>
    <dbReference type="NCBI Taxonomy" id="43137"/>
    <lineage>
        <taxon>Eukaryota</taxon>
        <taxon>Sar</taxon>
        <taxon>Alveolata</taxon>
        <taxon>Ciliophora</taxon>
        <taxon>Intramacronucleata</taxon>
        <taxon>Oligohymenophorea</taxon>
        <taxon>Peniculida</taxon>
        <taxon>Parameciidae</taxon>
        <taxon>Paramecium</taxon>
    </lineage>
</organism>
<protein>
    <recommendedName>
        <fullName evidence="4">TNFR-Cys domain-containing protein</fullName>
    </recommendedName>
</protein>
<dbReference type="CDD" id="cd00064">
    <property type="entry name" value="FU"/>
    <property type="match status" value="5"/>
</dbReference>
<feature type="repeat" description="TNFR-Cys" evidence="1">
    <location>
        <begin position="870"/>
        <end position="916"/>
    </location>
</feature>
<reference evidence="5" key="1">
    <citation type="submission" date="2021-01" db="EMBL/GenBank/DDBJ databases">
        <authorList>
            <consortium name="Genoscope - CEA"/>
            <person name="William W."/>
        </authorList>
    </citation>
    <scope>NUCLEOTIDE SEQUENCE</scope>
</reference>
<dbReference type="PANTHER" id="PTHR15332">
    <property type="entry name" value="PROPROTEIN CONVERTASE SUBTILISIN_KEXIN TYPE 5-LIKE"/>
    <property type="match status" value="1"/>
</dbReference>
<keyword evidence="6" id="KW-1185">Reference proteome</keyword>
<feature type="region of interest" description="Disordered" evidence="2">
    <location>
        <begin position="2537"/>
        <end position="2556"/>
    </location>
</feature>
<keyword evidence="3" id="KW-0472">Membrane</keyword>
<proteinExistence type="predicted"/>
<feature type="transmembrane region" description="Helical" evidence="3">
    <location>
        <begin position="12"/>
        <end position="28"/>
    </location>
</feature>
<comment type="caution">
    <text evidence="1">Lacks conserved residue(s) required for the propagation of feature annotation.</text>
</comment>
<feature type="domain" description="TNFR-Cys" evidence="4">
    <location>
        <begin position="870"/>
        <end position="916"/>
    </location>
</feature>
<feature type="region of interest" description="Disordered" evidence="2">
    <location>
        <begin position="2337"/>
        <end position="2361"/>
    </location>
</feature>
<dbReference type="OrthoDB" id="441583at2759"/>
<dbReference type="PANTHER" id="PTHR15332:SF175">
    <property type="entry name" value="PROPROTEIN CONVERTASE SUBTILISIN_KEXIN TYPE 5-LIKE"/>
    <property type="match status" value="1"/>
</dbReference>
<accession>A0A8S1W0Y6</accession>
<feature type="transmembrane region" description="Helical" evidence="3">
    <location>
        <begin position="2458"/>
        <end position="2483"/>
    </location>
</feature>
<evidence type="ECO:0000259" key="4">
    <source>
        <dbReference type="PROSITE" id="PS50050"/>
    </source>
</evidence>
<name>A0A8S1W0Y6_PAROT</name>
<keyword evidence="3" id="KW-0812">Transmembrane</keyword>
<dbReference type="InterPro" id="IPR000742">
    <property type="entry name" value="EGF"/>
</dbReference>
<sequence length="2556" mass="288942">MKIIQINYFENMLIFFSLFSLSFGYFIYKPFTTVQSGPCDTQSNILQIPNSLLGPAYSSFTVAGWFKKDSSTSTSKNLLFLIGPDTNNYANFHLAATLNEQFKVQSCYTTKDCMTLETSELMITDVDNRWIYVLVSINLTKKLLYYKLVTHSDTLPRIYIYSSALELKTISTFTDSTGIVIKNKVVSLFNFNGFCGKYKEFTYYGNLYTETTRQAYNFDVEYITYWMTLLPSTTSALNSLSSSQDVGDLKNGVTFDTKWGWQFQKGQYAQFNNLRSSFGDKFMISVNVYIMNTNSEMNFIYRVDQNSNPLVQIRFISSSSTFNVQVQVGGVVGESHGQLSAPLNQWIPILISVYNNLNFYPDNANPGMALFDITTPTFQEYGKKSFKVYSDSLSDQYFIGDYPTTTVWNNDASKYFKYANIRIFKGYNYQFYSSPGTKSCVIEVGELYPICIACKGTPDPYNMCKEAGTQNNPSTLISSDLLQCPQGQYFSSPSCLVINVDNCLRGSNVNTCTQCVVGSTLSSNKCSALTIATHCLTGTYECISKYSGDFSTINTSSSISLKCNSKYYLDNSQCLACDTSCNSCINGTSCVDCPANQYLLKATQLCSSTCDTIYKDTDKMSCIDGCEVYQVVTDDLKYCSMKCPNGYKQYLQTCLSSCPQNTFNENGICKSCHSKCYECTGSSNKECTKCNFGYYFLQNICEDFCADAKKFANQIENECTDTCLAPGVQYGMQCLYTCPTNQFEDSLNKCVMQCPDGYVAVENVITVTLKFTSQSKSFNGFVCQQCATGCLTCDNVDQPGISENCIKCVPGQFLVGRNCDVSCPVDYPLEDSLNQRCLTACPPQFYQYNSTCVLKCPNGSYAYEQKCQGTCPDGTYPEVTNNGCLLCANECNKCSEGGPSNCIDCKGGYYLYDTICVQICPSDRKYHNTVTFICESTCPNYYLDDGTTFECYDQCPANFNVDGQKCTYYCSLGKYLDVDTCKVCDPKCSRCDDGTNYNCSKCSANYYLDGRTCSLTCDENPTYYRSDYGYVCVEKCPGTLLMVDSLKKCVAVCPNTHLKYQDHCLLQCPKGYYPDVNLKCQICPQECIECSSDTSCSKCAAKYFQQGTECLRTCKNNFYQNLVNYQCEATCSKLVNNDGLGNLQCLDECPNTKVKHQGQCIYDCPDGYYKNVVDKICSKCSLECKTCNGGTNEDCIECQTGFERKEDFCIGICPVGTFLNQVSCDSCAFRCISCLESKYNCIQCRGDRQNAPQCYCQTGYYDDRKSLNCQKCQPPCVTCQSQSYCLTCSFNLEPPDCLCKRPPPVVSDYCISCKLSFAESVRFSSDFTQIIVIFTYSITTNSEDAYFFSKENCQLWFKNTNFGESPICQQNGNKYIIQLGNNPTIMPNDVIEFKEKVFIDNSLQLCQDIYIEKFNNTQLVLSTAIIPNVILSYPENAISYCMDLSIEVIKEVYNGGRAMIYNKWTTNSTEEAINSVLSSYDGSSYIKIPGGTMLPDSAYYITVNYSNFLGYNKTTTFKVMTKSTNPSLLTTFDETATYYANLEIAVPFTIYSYSCSGGNVQELTESYPVSLSIKSSTSGTSQYDSSIAADTGVDTSFKIPEGKLKASQEYLLDISVGDIKLSKKLKIGSNQLYSEFLTSDRIVGINQFNLTVNASDNDVAKNLSKIGLSYTWNCVNLFYNIPCRTTLNKPLVMGNNETLNVSNLPSGFVYQFSCTIKKETRSVTLNQQIIVSDLNMTEQIFNTDIGNKDILVVTDNLLYNLDVSSYYLVIIRYFKIIKIEYIEKSVLRLNLYLYLGNLQTQQDISVIVGGTLNRYNLRVKPALFLSKLSVSPTSGYSLSTEFSLVIDDGVKNETDSTQYQVYIYNNFQDLEWDIGNFSNNNGYLLLDWGKDKTIQSILPSCKYLLVKVNKDDQFGMSYVEVTVHKAKTAVSVKNNIEFVYDYIDFNQTNLVLDQIVIMELYLLENIKCNYNCWNRGECVNKVCVCDQDYSTFSDCSGILNDQNVWDQLATKLYSDLSQAEQSQVVMNSLSLLYQLSYFKSVFELTKTEQLFSQIDTFLQPQNTDTGIISQTLQSINYQAAFKILNFLSSLNKQLFTNDSYVGQMQTINQKLFDSYNTLILYTGDILLEGETQNYTSSSMSITIQKKSTQKKRLLVTENNYVDSYFETNILRLQNNFPYPNHTQQLYYKSEGQVRQYTELKKIRPKQKVFDFISVDTNLVCILSTDAKTFDDTGCQTSSQTPPITCSCDAGYVTLVDDYQYYFKPFYFDLNFVLDRLYILFAFGGFSLLILIFLIIGHIKDSKDIDTTIPILPGFSKQPPNIKKVSVLNRVRRAQIMPSEGEPNSPSDSPEKPQQELQQEQPVRQFNSENRISNCYQVNNLLGGIFLFKKNFGRKQRLLMLMSRVSMITGILGFIVNMQIIQLDKIILFTSGVSLLLRVFNLLCEYLNNRGQRKKQCIYTFFSYLITTLLLFVGFLISTLSYFLVYDRLVIYWGIGLACTLVAELIVTDFILQLVSLLIDYIKFRKQIEEDDEYENEYEPIHLAKNPGENEDESKFA</sequence>
<dbReference type="SMART" id="SM00261">
    <property type="entry name" value="FU"/>
    <property type="match status" value="11"/>
</dbReference>
<feature type="transmembrane region" description="Helical" evidence="3">
    <location>
        <begin position="2425"/>
        <end position="2446"/>
    </location>
</feature>
<feature type="transmembrane region" description="Helical" evidence="3">
    <location>
        <begin position="2276"/>
        <end position="2295"/>
    </location>
</feature>